<dbReference type="EMBL" id="CM027680">
    <property type="protein sequence ID" value="KAG0552392.1"/>
    <property type="molecule type" value="Genomic_DNA"/>
</dbReference>
<comment type="caution">
    <text evidence="1">The sequence shown here is derived from an EMBL/GenBank/DDBJ whole genome shotgun (WGS) entry which is preliminary data.</text>
</comment>
<reference evidence="1" key="1">
    <citation type="journal article" date="2019" name="BMC Genomics">
        <title>A new reference genome for Sorghum bicolor reveals high levels of sequence similarity between sweet and grain genotypes: implications for the genetics of sugar metabolism.</title>
        <authorList>
            <person name="Cooper E.A."/>
            <person name="Brenton Z.W."/>
            <person name="Flinn B.S."/>
            <person name="Jenkins J."/>
            <person name="Shu S."/>
            <person name="Flowers D."/>
            <person name="Luo F."/>
            <person name="Wang Y."/>
            <person name="Xia P."/>
            <person name="Barry K."/>
            <person name="Daum C."/>
            <person name="Lipzen A."/>
            <person name="Yoshinaga Y."/>
            <person name="Schmutz J."/>
            <person name="Saski C."/>
            <person name="Vermerris W."/>
            <person name="Kresovich S."/>
        </authorList>
    </citation>
    <scope>NUCLEOTIDE SEQUENCE</scope>
</reference>
<evidence type="ECO:0000313" key="1">
    <source>
        <dbReference type="EMBL" id="KAG0552392.1"/>
    </source>
</evidence>
<dbReference type="Proteomes" id="UP000807115">
    <property type="component" value="Chromosome 1"/>
</dbReference>
<proteinExistence type="predicted"/>
<gene>
    <name evidence="1" type="ORF">BDA96_01G503900</name>
</gene>
<protein>
    <submittedName>
        <fullName evidence="1">Uncharacterized protein</fullName>
    </submittedName>
</protein>
<dbReference type="AlphaFoldDB" id="A0A921S5B6"/>
<sequence length="75" mass="8633">MQRQNCMERCGLIAFAHECVRILPVAIRSPSMLDDRSSVIEGRQDLEFNRPSEATTPNRSVHLVPTRIEFPKFAY</sequence>
<organism evidence="1 2">
    <name type="scientific">Sorghum bicolor</name>
    <name type="common">Sorghum</name>
    <name type="synonym">Sorghum vulgare</name>
    <dbReference type="NCBI Taxonomy" id="4558"/>
    <lineage>
        <taxon>Eukaryota</taxon>
        <taxon>Viridiplantae</taxon>
        <taxon>Streptophyta</taxon>
        <taxon>Embryophyta</taxon>
        <taxon>Tracheophyta</taxon>
        <taxon>Spermatophyta</taxon>
        <taxon>Magnoliopsida</taxon>
        <taxon>Liliopsida</taxon>
        <taxon>Poales</taxon>
        <taxon>Poaceae</taxon>
        <taxon>PACMAD clade</taxon>
        <taxon>Panicoideae</taxon>
        <taxon>Andropogonodae</taxon>
        <taxon>Andropogoneae</taxon>
        <taxon>Sorghinae</taxon>
        <taxon>Sorghum</taxon>
    </lineage>
</organism>
<accession>A0A921S5B6</accession>
<reference evidence="1" key="2">
    <citation type="submission" date="2020-10" db="EMBL/GenBank/DDBJ databases">
        <authorList>
            <person name="Cooper E.A."/>
            <person name="Brenton Z.W."/>
            <person name="Flinn B.S."/>
            <person name="Jenkins J."/>
            <person name="Shu S."/>
            <person name="Flowers D."/>
            <person name="Luo F."/>
            <person name="Wang Y."/>
            <person name="Xia P."/>
            <person name="Barry K."/>
            <person name="Daum C."/>
            <person name="Lipzen A."/>
            <person name="Yoshinaga Y."/>
            <person name="Schmutz J."/>
            <person name="Saski C."/>
            <person name="Vermerris W."/>
            <person name="Kresovich S."/>
        </authorList>
    </citation>
    <scope>NUCLEOTIDE SEQUENCE</scope>
</reference>
<evidence type="ECO:0000313" key="2">
    <source>
        <dbReference type="Proteomes" id="UP000807115"/>
    </source>
</evidence>
<name>A0A921S5B6_SORBI</name>